<dbReference type="GO" id="GO:0004497">
    <property type="term" value="F:monooxygenase activity"/>
    <property type="evidence" value="ECO:0007669"/>
    <property type="project" value="UniProtKB-KW"/>
</dbReference>
<keyword evidence="5" id="KW-0408">Iron</keyword>
<accession>A0A5B6X6B4</accession>
<dbReference type="Proteomes" id="UP000325315">
    <property type="component" value="Unassembled WGS sequence"/>
</dbReference>
<evidence type="ECO:0000256" key="2">
    <source>
        <dbReference type="ARBA" id="ARBA00022617"/>
    </source>
</evidence>
<dbReference type="GO" id="GO:0005506">
    <property type="term" value="F:iron ion binding"/>
    <property type="evidence" value="ECO:0007669"/>
    <property type="project" value="InterPro"/>
</dbReference>
<comment type="caution">
    <text evidence="7">The sequence shown here is derived from an EMBL/GenBank/DDBJ whole genome shotgun (WGS) entry which is preliminary data.</text>
</comment>
<evidence type="ECO:0000313" key="7">
    <source>
        <dbReference type="EMBL" id="KAA3488854.1"/>
    </source>
</evidence>
<gene>
    <name evidence="7" type="ORF">EPI10_032559</name>
</gene>
<dbReference type="Pfam" id="PF00067">
    <property type="entry name" value="p450"/>
    <property type="match status" value="1"/>
</dbReference>
<keyword evidence="8" id="KW-1185">Reference proteome</keyword>
<comment type="similarity">
    <text evidence="1">Belongs to the cytochrome P450 family.</text>
</comment>
<dbReference type="PANTHER" id="PTHR47947:SF38">
    <property type="entry name" value="CYTOCHROME P450 CYP82D47-LIKE"/>
    <property type="match status" value="1"/>
</dbReference>
<dbReference type="InterPro" id="IPR001128">
    <property type="entry name" value="Cyt_P450"/>
</dbReference>
<evidence type="ECO:0000313" key="8">
    <source>
        <dbReference type="Proteomes" id="UP000325315"/>
    </source>
</evidence>
<keyword evidence="2" id="KW-0349">Heme</keyword>
<dbReference type="OrthoDB" id="977092at2759"/>
<dbReference type="SUPFAM" id="SSF48264">
    <property type="entry name" value="Cytochrome P450"/>
    <property type="match status" value="1"/>
</dbReference>
<dbReference type="PANTHER" id="PTHR47947">
    <property type="entry name" value="CYTOCHROME P450 82C3-RELATED"/>
    <property type="match status" value="1"/>
</dbReference>
<dbReference type="InterPro" id="IPR050651">
    <property type="entry name" value="Plant_Cytochrome_P450_Monoox"/>
</dbReference>
<keyword evidence="3" id="KW-0479">Metal-binding</keyword>
<evidence type="ECO:0000256" key="4">
    <source>
        <dbReference type="ARBA" id="ARBA00023002"/>
    </source>
</evidence>
<sequence length="192" mass="21114">MAPQAAGAWPIIGQLRLLGGRHLPHITLGALAEKHGPVYTIWIGVHPGLVVSSWEIAKEIFTNHDVAVTNRPGAFRIQLCHGCGGTLLLILGEMCRIINITLLSNRRFEILKHVRASEVGGGETVPKGNEGKDAIPFLGFLDLGGHEKAMKETAKELDNIAGEWLEEHKRKISWLRAQIDVDTITKSNCYPF</sequence>
<evidence type="ECO:0000256" key="1">
    <source>
        <dbReference type="ARBA" id="ARBA00010617"/>
    </source>
</evidence>
<reference evidence="8" key="1">
    <citation type="journal article" date="2019" name="Plant Biotechnol. J.">
        <title>Genome sequencing of the Australian wild diploid species Gossypium australe highlights disease resistance and delayed gland morphogenesis.</title>
        <authorList>
            <person name="Cai Y."/>
            <person name="Cai X."/>
            <person name="Wang Q."/>
            <person name="Wang P."/>
            <person name="Zhang Y."/>
            <person name="Cai C."/>
            <person name="Xu Y."/>
            <person name="Wang K."/>
            <person name="Zhou Z."/>
            <person name="Wang C."/>
            <person name="Geng S."/>
            <person name="Li B."/>
            <person name="Dong Q."/>
            <person name="Hou Y."/>
            <person name="Wang H."/>
            <person name="Ai P."/>
            <person name="Liu Z."/>
            <person name="Yi F."/>
            <person name="Sun M."/>
            <person name="An G."/>
            <person name="Cheng J."/>
            <person name="Zhang Y."/>
            <person name="Shi Q."/>
            <person name="Xie Y."/>
            <person name="Shi X."/>
            <person name="Chang Y."/>
            <person name="Huang F."/>
            <person name="Chen Y."/>
            <person name="Hong S."/>
            <person name="Mi L."/>
            <person name="Sun Q."/>
            <person name="Zhang L."/>
            <person name="Zhou B."/>
            <person name="Peng R."/>
            <person name="Zhang X."/>
            <person name="Liu F."/>
        </authorList>
    </citation>
    <scope>NUCLEOTIDE SEQUENCE [LARGE SCALE GENOMIC DNA]</scope>
    <source>
        <strain evidence="8">cv. PA1801</strain>
    </source>
</reference>
<evidence type="ECO:0000256" key="5">
    <source>
        <dbReference type="ARBA" id="ARBA00023004"/>
    </source>
</evidence>
<dbReference type="EMBL" id="SMMG02000001">
    <property type="protein sequence ID" value="KAA3488854.1"/>
    <property type="molecule type" value="Genomic_DNA"/>
</dbReference>
<keyword evidence="4" id="KW-0560">Oxidoreductase</keyword>
<dbReference type="GO" id="GO:0020037">
    <property type="term" value="F:heme binding"/>
    <property type="evidence" value="ECO:0007669"/>
    <property type="project" value="InterPro"/>
</dbReference>
<protein>
    <submittedName>
        <fullName evidence="7">Cytochrome P450</fullName>
    </submittedName>
</protein>
<dbReference type="Gene3D" id="1.10.630.10">
    <property type="entry name" value="Cytochrome P450"/>
    <property type="match status" value="1"/>
</dbReference>
<proteinExistence type="inferred from homology"/>
<evidence type="ECO:0000256" key="3">
    <source>
        <dbReference type="ARBA" id="ARBA00022723"/>
    </source>
</evidence>
<keyword evidence="6" id="KW-0503">Monooxygenase</keyword>
<dbReference type="AlphaFoldDB" id="A0A5B6X6B4"/>
<organism evidence="7 8">
    <name type="scientific">Gossypium australe</name>
    <dbReference type="NCBI Taxonomy" id="47621"/>
    <lineage>
        <taxon>Eukaryota</taxon>
        <taxon>Viridiplantae</taxon>
        <taxon>Streptophyta</taxon>
        <taxon>Embryophyta</taxon>
        <taxon>Tracheophyta</taxon>
        <taxon>Spermatophyta</taxon>
        <taxon>Magnoliopsida</taxon>
        <taxon>eudicotyledons</taxon>
        <taxon>Gunneridae</taxon>
        <taxon>Pentapetalae</taxon>
        <taxon>rosids</taxon>
        <taxon>malvids</taxon>
        <taxon>Malvales</taxon>
        <taxon>Malvaceae</taxon>
        <taxon>Malvoideae</taxon>
        <taxon>Gossypium</taxon>
    </lineage>
</organism>
<dbReference type="GO" id="GO:0016705">
    <property type="term" value="F:oxidoreductase activity, acting on paired donors, with incorporation or reduction of molecular oxygen"/>
    <property type="evidence" value="ECO:0007669"/>
    <property type="project" value="InterPro"/>
</dbReference>
<dbReference type="InterPro" id="IPR036396">
    <property type="entry name" value="Cyt_P450_sf"/>
</dbReference>
<name>A0A5B6X6B4_9ROSI</name>
<evidence type="ECO:0000256" key="6">
    <source>
        <dbReference type="ARBA" id="ARBA00023033"/>
    </source>
</evidence>